<accession>A0A8S5MI00</accession>
<evidence type="ECO:0000313" key="1">
    <source>
        <dbReference type="EMBL" id="DAD81832.1"/>
    </source>
</evidence>
<name>A0A8S5MI00_9CAUD</name>
<sequence>MCFFNFLTGKAYKANSDIANILSDYCQKNAIAFTGFATIQQAKKLFYIVKKGSKGAKCPIQIAGGKVHYFTLFPLSAFINAHDRRSLAAQKRDPNEDQHDQIIRYQVPKKISSEEKSALIAAAASYSDADSTTYILDKDEADRDMFKVSFDHRSEAEYKHDQQLKQWCEEGPNAEDFDQEVPFTDHAYGTLTPEQVEKLSADVDQFCPF</sequence>
<dbReference type="EMBL" id="BK014908">
    <property type="protein sequence ID" value="DAD81832.1"/>
    <property type="molecule type" value="Genomic_DNA"/>
</dbReference>
<organism evidence="1">
    <name type="scientific">Siphoviridae sp. ctvyM23</name>
    <dbReference type="NCBI Taxonomy" id="2826514"/>
    <lineage>
        <taxon>Viruses</taxon>
        <taxon>Duplodnaviria</taxon>
        <taxon>Heunggongvirae</taxon>
        <taxon>Uroviricota</taxon>
        <taxon>Caudoviricetes</taxon>
    </lineage>
</organism>
<proteinExistence type="predicted"/>
<reference evidence="1" key="1">
    <citation type="journal article" date="2021" name="Proc. Natl. Acad. Sci. U.S.A.">
        <title>A Catalog of Tens of Thousands of Viruses from Human Metagenomes Reveals Hidden Associations with Chronic Diseases.</title>
        <authorList>
            <person name="Tisza M.J."/>
            <person name="Buck C.B."/>
        </authorList>
    </citation>
    <scope>NUCLEOTIDE SEQUENCE</scope>
    <source>
        <strain evidence="1">CtvyM23</strain>
    </source>
</reference>
<protein>
    <submittedName>
        <fullName evidence="1">Uncharacterized protein</fullName>
    </submittedName>
</protein>